<protein>
    <submittedName>
        <fullName evidence="1">Uncharacterized protein</fullName>
    </submittedName>
</protein>
<dbReference type="EMBL" id="CP018025">
    <property type="protein sequence ID" value="APD91994.1"/>
    <property type="molecule type" value="Genomic_DNA"/>
</dbReference>
<reference evidence="1 2" key="1">
    <citation type="submission" date="2016-11" db="EMBL/GenBank/DDBJ databases">
        <title>Networking in microbes: conjugative elements and plasmids in the genus Alteromonas.</title>
        <authorList>
            <person name="Lopez-Perez M."/>
            <person name="Ramon-Marco N."/>
            <person name="Rodriguez-Valera F."/>
        </authorList>
    </citation>
    <scope>NUCLEOTIDE SEQUENCE [LARGE SCALE GENOMIC DNA]</scope>
    <source>
        <strain evidence="1 2">CP48</strain>
        <plasmid evidence="2">pamcp48-600</plasmid>
    </source>
</reference>
<organism evidence="1 2">
    <name type="scientific">Alteromonas mediterranea</name>
    <dbReference type="NCBI Taxonomy" id="314275"/>
    <lineage>
        <taxon>Bacteria</taxon>
        <taxon>Pseudomonadati</taxon>
        <taxon>Pseudomonadota</taxon>
        <taxon>Gammaproteobacteria</taxon>
        <taxon>Alteromonadales</taxon>
        <taxon>Alteromonadaceae</taxon>
        <taxon>Alteromonas/Salinimonas group</taxon>
        <taxon>Alteromonas</taxon>
    </lineage>
</organism>
<evidence type="ECO:0000313" key="2">
    <source>
        <dbReference type="Proteomes" id="UP000182101"/>
    </source>
</evidence>
<dbReference type="AlphaFoldDB" id="A0AAC9JDM0"/>
<dbReference type="RefSeq" id="WP_071960604.1">
    <property type="nucleotide sequence ID" value="NZ_CP018025.1"/>
</dbReference>
<accession>A0AAC9JDM0</accession>
<sequence length="59" mass="6423">MSKNNFDKDLCHDFVVSHGFGAPTDTGYTVAVELFSQGDDYATIGHELVARSLTTELSN</sequence>
<proteinExistence type="predicted"/>
<keyword evidence="1" id="KW-0614">Plasmid</keyword>
<gene>
    <name evidence="1" type="ORF">BM524_18915</name>
</gene>
<geneLocation type="plasmid" evidence="2">
    <name>pamcp48-600</name>
</geneLocation>
<dbReference type="Proteomes" id="UP000182101">
    <property type="component" value="Plasmid pAMCP48-600"/>
</dbReference>
<evidence type="ECO:0000313" key="1">
    <source>
        <dbReference type="EMBL" id="APD91994.1"/>
    </source>
</evidence>
<name>A0AAC9JDM0_9ALTE</name>